<accession>A0A0K0F1B6</accession>
<dbReference type="Proteomes" id="UP000035680">
    <property type="component" value="Unassembled WGS sequence"/>
</dbReference>
<name>A0A0K0F1B6_STRVS</name>
<organism evidence="1 2">
    <name type="scientific">Strongyloides venezuelensis</name>
    <name type="common">Threadworm</name>
    <dbReference type="NCBI Taxonomy" id="75913"/>
    <lineage>
        <taxon>Eukaryota</taxon>
        <taxon>Metazoa</taxon>
        <taxon>Ecdysozoa</taxon>
        <taxon>Nematoda</taxon>
        <taxon>Chromadorea</taxon>
        <taxon>Rhabditida</taxon>
        <taxon>Tylenchina</taxon>
        <taxon>Panagrolaimomorpha</taxon>
        <taxon>Strongyloidoidea</taxon>
        <taxon>Strongyloididae</taxon>
        <taxon>Strongyloides</taxon>
    </lineage>
</organism>
<proteinExistence type="predicted"/>
<reference evidence="2" key="2">
    <citation type="submission" date="2015-08" db="UniProtKB">
        <authorList>
            <consortium name="WormBaseParasite"/>
        </authorList>
    </citation>
    <scope>IDENTIFICATION</scope>
</reference>
<evidence type="ECO:0000313" key="2">
    <source>
        <dbReference type="WBParaSite" id="SVE_0258700.1"/>
    </source>
</evidence>
<dbReference type="AlphaFoldDB" id="A0A0K0F1B6"/>
<sequence>MKIFRIFTILKIISISKIAKTYPLKGRINVNITAIPKCFRPFDGILHFITQNVTVSLLNSTSGELIFPTTSKCDRKSTFIGNCPDVIMKNDHAFYVVYNYSNNIKVFVKKFPEDCKYQYDETSLVFDCIFGELDPNNPKPMTKNELISRILDRLRPSLALGG</sequence>
<keyword evidence="1" id="KW-1185">Reference proteome</keyword>
<protein>
    <submittedName>
        <fullName evidence="2">Uncharacterized protein</fullName>
    </submittedName>
</protein>
<reference evidence="1" key="1">
    <citation type="submission" date="2014-07" db="EMBL/GenBank/DDBJ databases">
        <authorList>
            <person name="Martin A.A"/>
            <person name="De Silva N."/>
        </authorList>
    </citation>
    <scope>NUCLEOTIDE SEQUENCE</scope>
</reference>
<evidence type="ECO:0000313" key="1">
    <source>
        <dbReference type="Proteomes" id="UP000035680"/>
    </source>
</evidence>
<dbReference type="WBParaSite" id="SVE_0258700.1">
    <property type="protein sequence ID" value="SVE_0258700.1"/>
    <property type="gene ID" value="SVE_0258700"/>
</dbReference>